<name>A0ACC0BQM2_CATRO</name>
<comment type="caution">
    <text evidence="1">The sequence shown here is derived from an EMBL/GenBank/DDBJ whole genome shotgun (WGS) entry which is preliminary data.</text>
</comment>
<dbReference type="EMBL" id="CM044702">
    <property type="protein sequence ID" value="KAI5674961.1"/>
    <property type="molecule type" value="Genomic_DNA"/>
</dbReference>
<dbReference type="Proteomes" id="UP001060085">
    <property type="component" value="Linkage Group LG02"/>
</dbReference>
<proteinExistence type="predicted"/>
<evidence type="ECO:0000313" key="1">
    <source>
        <dbReference type="EMBL" id="KAI5674961.1"/>
    </source>
</evidence>
<evidence type="ECO:0000313" key="2">
    <source>
        <dbReference type="Proteomes" id="UP001060085"/>
    </source>
</evidence>
<organism evidence="1 2">
    <name type="scientific">Catharanthus roseus</name>
    <name type="common">Madagascar periwinkle</name>
    <name type="synonym">Vinca rosea</name>
    <dbReference type="NCBI Taxonomy" id="4058"/>
    <lineage>
        <taxon>Eukaryota</taxon>
        <taxon>Viridiplantae</taxon>
        <taxon>Streptophyta</taxon>
        <taxon>Embryophyta</taxon>
        <taxon>Tracheophyta</taxon>
        <taxon>Spermatophyta</taxon>
        <taxon>Magnoliopsida</taxon>
        <taxon>eudicotyledons</taxon>
        <taxon>Gunneridae</taxon>
        <taxon>Pentapetalae</taxon>
        <taxon>asterids</taxon>
        <taxon>lamiids</taxon>
        <taxon>Gentianales</taxon>
        <taxon>Apocynaceae</taxon>
        <taxon>Rauvolfioideae</taxon>
        <taxon>Vinceae</taxon>
        <taxon>Catharanthinae</taxon>
        <taxon>Catharanthus</taxon>
    </lineage>
</organism>
<keyword evidence="2" id="KW-1185">Reference proteome</keyword>
<gene>
    <name evidence="1" type="ORF">M9H77_05911</name>
</gene>
<accession>A0ACC0BQM2</accession>
<protein>
    <submittedName>
        <fullName evidence="1">Uncharacterized protein</fullName>
    </submittedName>
</protein>
<sequence>MESVEDGNSSDEVIVMKISSSSSSSNNSSVDDVIGDEKKIINSTSTAGVRQYKRSKVPRLRWTPDLHHTFVQAVQRLGGQERATPKLVLQLMNVKGLTIAHVKSHLQMYRSKKIDDHGQVINERNNPMGNIDHILGKFWQFPTLDRPGMTSSFSNNYSSYYDDNWSSKMMNWMAMAGHGCTDQNVNNIRKPPESAAYHGRSLVEQIYARSTANAKKGSLFSGKYPNFTMQESKASTTTDSEEEGKKEELLNVALKRKASNGNGNGIDLSLSLSMKNNNMRQEDEGIISKRKRTHWDIKEEEEVDSNLLSLSLSSSSSAASKTESYDSIDLNVSIKNPTLASTLDLTI</sequence>
<reference evidence="2" key="1">
    <citation type="journal article" date="2023" name="Nat. Plants">
        <title>Single-cell RNA sequencing provides a high-resolution roadmap for understanding the multicellular compartmentation of specialized metabolism.</title>
        <authorList>
            <person name="Sun S."/>
            <person name="Shen X."/>
            <person name="Li Y."/>
            <person name="Li Y."/>
            <person name="Wang S."/>
            <person name="Li R."/>
            <person name="Zhang H."/>
            <person name="Shen G."/>
            <person name="Guo B."/>
            <person name="Wei J."/>
            <person name="Xu J."/>
            <person name="St-Pierre B."/>
            <person name="Chen S."/>
            <person name="Sun C."/>
        </authorList>
    </citation>
    <scope>NUCLEOTIDE SEQUENCE [LARGE SCALE GENOMIC DNA]</scope>
</reference>